<dbReference type="Pfam" id="PF00005">
    <property type="entry name" value="ABC_tran"/>
    <property type="match status" value="1"/>
</dbReference>
<dbReference type="InterPro" id="IPR003593">
    <property type="entry name" value="AAA+_ATPase"/>
</dbReference>
<accession>A0A1H1SJY1</accession>
<dbReference type="PANTHER" id="PTHR42788:SF13">
    <property type="entry name" value="ALIPHATIC SULFONATES IMPORT ATP-BINDING PROTEIN SSUB"/>
    <property type="match status" value="1"/>
</dbReference>
<gene>
    <name evidence="7" type="ORF">SAMN05444158_2199</name>
</gene>
<evidence type="ECO:0000313" key="8">
    <source>
        <dbReference type="Proteomes" id="UP000243904"/>
    </source>
</evidence>
<dbReference type="Proteomes" id="UP000243904">
    <property type="component" value="Chromosome I"/>
</dbReference>
<dbReference type="CDD" id="cd03293">
    <property type="entry name" value="ABC_NrtD_SsuB_transporters"/>
    <property type="match status" value="1"/>
</dbReference>
<dbReference type="SUPFAM" id="SSF52540">
    <property type="entry name" value="P-loop containing nucleoside triphosphate hydrolases"/>
    <property type="match status" value="1"/>
</dbReference>
<dbReference type="GO" id="GO:0005524">
    <property type="term" value="F:ATP binding"/>
    <property type="evidence" value="ECO:0007669"/>
    <property type="project" value="UniProtKB-KW"/>
</dbReference>
<dbReference type="SMART" id="SM00382">
    <property type="entry name" value="AAA"/>
    <property type="match status" value="1"/>
</dbReference>
<dbReference type="InterPro" id="IPR027417">
    <property type="entry name" value="P-loop_NTPase"/>
</dbReference>
<protein>
    <submittedName>
        <fullName evidence="7">NitT/TauT family transport system ATP-binding protein</fullName>
    </submittedName>
</protein>
<dbReference type="PROSITE" id="PS50893">
    <property type="entry name" value="ABC_TRANSPORTER_2"/>
    <property type="match status" value="1"/>
</dbReference>
<keyword evidence="2" id="KW-0813">Transport</keyword>
<evidence type="ECO:0000259" key="6">
    <source>
        <dbReference type="PROSITE" id="PS50893"/>
    </source>
</evidence>
<dbReference type="AlphaFoldDB" id="A0A1H1SJY1"/>
<dbReference type="EMBL" id="LT629750">
    <property type="protein sequence ID" value="SDS48330.1"/>
    <property type="molecule type" value="Genomic_DNA"/>
</dbReference>
<keyword evidence="3" id="KW-0547">Nucleotide-binding</keyword>
<comment type="similarity">
    <text evidence="1">Belongs to the ABC transporter superfamily.</text>
</comment>
<evidence type="ECO:0000256" key="5">
    <source>
        <dbReference type="ARBA" id="ARBA00024722"/>
    </source>
</evidence>
<comment type="function">
    <text evidence="5">Involved in beta-(1--&gt;2)glucan export. Transmembrane domains (TMD) form a pore in the inner membrane and the ATP-binding domain (NBD) is responsible for energy generation.</text>
</comment>
<dbReference type="PROSITE" id="PS00211">
    <property type="entry name" value="ABC_TRANSPORTER_1"/>
    <property type="match status" value="1"/>
</dbReference>
<reference evidence="8" key="1">
    <citation type="submission" date="2016-10" db="EMBL/GenBank/DDBJ databases">
        <authorList>
            <person name="Varghese N."/>
            <person name="Submissions S."/>
        </authorList>
    </citation>
    <scope>NUCLEOTIDE SEQUENCE [LARGE SCALE GENOMIC DNA]</scope>
    <source>
        <strain evidence="8">GAS369</strain>
    </source>
</reference>
<dbReference type="PANTHER" id="PTHR42788">
    <property type="entry name" value="TAURINE IMPORT ATP-BINDING PROTEIN-RELATED"/>
    <property type="match status" value="1"/>
</dbReference>
<sequence>MRSVLREAVPRDLIEDGRQRPADAHIIIDSVSKIYCSDRGEVEALRDIRLKIRPGAFVSIVGPSGCGKSTLMRCIAGLERPSTGGVVIGGREIDAPPQNLGMVFQRDVLLEWRTVLDNVLLLIELRRGHRSEWVARARQLLDVFGLESFHDCYPWELSGGMRQRVSICRAMLSDPDILLMDEPFAALDAFTRDDLNLELQATSQRTKATTIFITHNISEAIFLADQVVVMDRRPGRVALVIDIHLPRPRPLAVKESPEFAEYGRLIRKTFEDLGILRRGI</sequence>
<organism evidence="7 8">
    <name type="scientific">Bradyrhizobium canariense</name>
    <dbReference type="NCBI Taxonomy" id="255045"/>
    <lineage>
        <taxon>Bacteria</taxon>
        <taxon>Pseudomonadati</taxon>
        <taxon>Pseudomonadota</taxon>
        <taxon>Alphaproteobacteria</taxon>
        <taxon>Hyphomicrobiales</taxon>
        <taxon>Nitrobacteraceae</taxon>
        <taxon>Bradyrhizobium</taxon>
    </lineage>
</organism>
<dbReference type="InterPro" id="IPR003439">
    <property type="entry name" value="ABC_transporter-like_ATP-bd"/>
</dbReference>
<name>A0A1H1SJY1_9BRAD</name>
<dbReference type="InterPro" id="IPR017871">
    <property type="entry name" value="ABC_transporter-like_CS"/>
</dbReference>
<evidence type="ECO:0000256" key="3">
    <source>
        <dbReference type="ARBA" id="ARBA00022741"/>
    </source>
</evidence>
<evidence type="ECO:0000313" key="7">
    <source>
        <dbReference type="EMBL" id="SDS48330.1"/>
    </source>
</evidence>
<dbReference type="GO" id="GO:0016887">
    <property type="term" value="F:ATP hydrolysis activity"/>
    <property type="evidence" value="ECO:0007669"/>
    <property type="project" value="InterPro"/>
</dbReference>
<feature type="domain" description="ABC transporter" evidence="6">
    <location>
        <begin position="26"/>
        <end position="257"/>
    </location>
</feature>
<evidence type="ECO:0000256" key="2">
    <source>
        <dbReference type="ARBA" id="ARBA00022448"/>
    </source>
</evidence>
<keyword evidence="8" id="KW-1185">Reference proteome</keyword>
<dbReference type="RefSeq" id="WP_244549034.1">
    <property type="nucleotide sequence ID" value="NZ_LT629750.1"/>
</dbReference>
<proteinExistence type="inferred from homology"/>
<keyword evidence="4 7" id="KW-0067">ATP-binding</keyword>
<dbReference type="InterPro" id="IPR050166">
    <property type="entry name" value="ABC_transporter_ATP-bind"/>
</dbReference>
<evidence type="ECO:0000256" key="4">
    <source>
        <dbReference type="ARBA" id="ARBA00022840"/>
    </source>
</evidence>
<dbReference type="Gene3D" id="3.40.50.300">
    <property type="entry name" value="P-loop containing nucleotide triphosphate hydrolases"/>
    <property type="match status" value="1"/>
</dbReference>
<evidence type="ECO:0000256" key="1">
    <source>
        <dbReference type="ARBA" id="ARBA00005417"/>
    </source>
</evidence>